<dbReference type="InterPro" id="IPR009057">
    <property type="entry name" value="Homeodomain-like_sf"/>
</dbReference>
<dbReference type="SMART" id="SM00342">
    <property type="entry name" value="HTH_ARAC"/>
    <property type="match status" value="1"/>
</dbReference>
<evidence type="ECO:0000256" key="1">
    <source>
        <dbReference type="ARBA" id="ARBA00023015"/>
    </source>
</evidence>
<dbReference type="PANTHER" id="PTHR43280">
    <property type="entry name" value="ARAC-FAMILY TRANSCRIPTIONAL REGULATOR"/>
    <property type="match status" value="1"/>
</dbReference>
<evidence type="ECO:0000259" key="5">
    <source>
        <dbReference type="PROSITE" id="PS01124"/>
    </source>
</evidence>
<dbReference type="InterPro" id="IPR018060">
    <property type="entry name" value="HTH_AraC"/>
</dbReference>
<keyword evidence="7" id="KW-1185">Reference proteome</keyword>
<keyword evidence="4" id="KW-1133">Transmembrane helix</keyword>
<gene>
    <name evidence="6" type="ORF">ACFOX3_08605</name>
</gene>
<dbReference type="PRINTS" id="PR00032">
    <property type="entry name" value="HTHARAC"/>
</dbReference>
<keyword evidence="1" id="KW-0805">Transcription regulation</keyword>
<evidence type="ECO:0000256" key="3">
    <source>
        <dbReference type="ARBA" id="ARBA00023163"/>
    </source>
</evidence>
<feature type="transmembrane region" description="Helical" evidence="4">
    <location>
        <begin position="40"/>
        <end position="61"/>
    </location>
</feature>
<feature type="transmembrane region" description="Helical" evidence="4">
    <location>
        <begin position="6"/>
        <end position="28"/>
    </location>
</feature>
<accession>A0ABV8V388</accession>
<feature type="transmembrane region" description="Helical" evidence="4">
    <location>
        <begin position="192"/>
        <end position="216"/>
    </location>
</feature>
<evidence type="ECO:0000313" key="7">
    <source>
        <dbReference type="Proteomes" id="UP001595840"/>
    </source>
</evidence>
<keyword evidence="3" id="KW-0804">Transcription</keyword>
<dbReference type="Gene3D" id="1.10.10.60">
    <property type="entry name" value="Homeodomain-like"/>
    <property type="match status" value="2"/>
</dbReference>
<feature type="transmembrane region" description="Helical" evidence="4">
    <location>
        <begin position="222"/>
        <end position="242"/>
    </location>
</feature>
<comment type="caution">
    <text evidence="6">The sequence shown here is derived from an EMBL/GenBank/DDBJ whole genome shotgun (WGS) entry which is preliminary data.</text>
</comment>
<dbReference type="SUPFAM" id="SSF46689">
    <property type="entry name" value="Homeodomain-like"/>
    <property type="match status" value="1"/>
</dbReference>
<dbReference type="InterPro" id="IPR020449">
    <property type="entry name" value="Tscrpt_reg_AraC-type_HTH"/>
</dbReference>
<dbReference type="PROSITE" id="PS01124">
    <property type="entry name" value="HTH_ARAC_FAMILY_2"/>
    <property type="match status" value="1"/>
</dbReference>
<dbReference type="EMBL" id="JBHSCX010000006">
    <property type="protein sequence ID" value="MFC4362361.1"/>
    <property type="molecule type" value="Genomic_DNA"/>
</dbReference>
<proteinExistence type="predicted"/>
<sequence>MSEVLFNTHDAVLLCTMLMCIIFALLLLQLPQPSKLHKVFIIGFCLASFAIPLDILINFGAGFHPWMVKHHLTLIYLFEFGAWLQAPMAYFLVRSQLDKNFQFKAIDYLLLLPLFLNTSHQLIAYHSLPLAIKESIQSTMDIMDLSITIFFVQTAREIFRLALALASITLLKKYTLTPESNLKPNQLTWLHVLAYGLCLYTSISLLNAIFLTAQVLTKYSLPVGYIGLFQNYICAVYFISLVSKLHSDAVQQCFLKPLQLSKGTTKSGFNFAHIQTLEPLMLNNKIYTNPELSLDDLAHSVGVSPRTLSGVINGHYGCSFFEFINGYRIQEAKRLLSESAHKSTSVLDIMYEAGFNSKATFNGMFKKTEGMTPSQYRKTMCMHQMAGFEARP</sequence>
<name>A0ABV8V388_9GAMM</name>
<evidence type="ECO:0000256" key="2">
    <source>
        <dbReference type="ARBA" id="ARBA00023125"/>
    </source>
</evidence>
<feature type="transmembrane region" description="Helical" evidence="4">
    <location>
        <begin position="73"/>
        <end position="93"/>
    </location>
</feature>
<protein>
    <submittedName>
        <fullName evidence="6">Helix-turn-helix domain-containing protein</fullName>
    </submittedName>
</protein>
<dbReference type="PANTHER" id="PTHR43280:SF29">
    <property type="entry name" value="ARAC-FAMILY TRANSCRIPTIONAL REGULATOR"/>
    <property type="match status" value="1"/>
</dbReference>
<reference evidence="7" key="1">
    <citation type="journal article" date="2019" name="Int. J. Syst. Evol. Microbiol.">
        <title>The Global Catalogue of Microorganisms (GCM) 10K type strain sequencing project: providing services to taxonomists for standard genome sequencing and annotation.</title>
        <authorList>
            <consortium name="The Broad Institute Genomics Platform"/>
            <consortium name="The Broad Institute Genome Sequencing Center for Infectious Disease"/>
            <person name="Wu L."/>
            <person name="Ma J."/>
        </authorList>
    </citation>
    <scope>NUCLEOTIDE SEQUENCE [LARGE SCALE GENOMIC DNA]</scope>
    <source>
        <strain evidence="7">CECT 8570</strain>
    </source>
</reference>
<dbReference type="Pfam" id="PF12833">
    <property type="entry name" value="HTH_18"/>
    <property type="match status" value="1"/>
</dbReference>
<dbReference type="Proteomes" id="UP001595840">
    <property type="component" value="Unassembled WGS sequence"/>
</dbReference>
<feature type="domain" description="HTH araC/xylS-type" evidence="5">
    <location>
        <begin position="275"/>
        <end position="379"/>
    </location>
</feature>
<organism evidence="6 7">
    <name type="scientific">Simiduia curdlanivorans</name>
    <dbReference type="NCBI Taxonomy" id="1492769"/>
    <lineage>
        <taxon>Bacteria</taxon>
        <taxon>Pseudomonadati</taxon>
        <taxon>Pseudomonadota</taxon>
        <taxon>Gammaproteobacteria</taxon>
        <taxon>Cellvibrionales</taxon>
        <taxon>Cellvibrionaceae</taxon>
        <taxon>Simiduia</taxon>
    </lineage>
</organism>
<keyword evidence="4" id="KW-0472">Membrane</keyword>
<evidence type="ECO:0000313" key="6">
    <source>
        <dbReference type="EMBL" id="MFC4362361.1"/>
    </source>
</evidence>
<keyword evidence="2" id="KW-0238">DNA-binding</keyword>
<dbReference type="RefSeq" id="WP_290260602.1">
    <property type="nucleotide sequence ID" value="NZ_JAUFQG010000004.1"/>
</dbReference>
<evidence type="ECO:0000256" key="4">
    <source>
        <dbReference type="SAM" id="Phobius"/>
    </source>
</evidence>
<keyword evidence="4" id="KW-0812">Transmembrane</keyword>